<keyword evidence="2" id="KW-1185">Reference proteome</keyword>
<evidence type="ECO:0000313" key="2">
    <source>
        <dbReference type="Proteomes" id="UP000507470"/>
    </source>
</evidence>
<dbReference type="Proteomes" id="UP000507470">
    <property type="component" value="Unassembled WGS sequence"/>
</dbReference>
<protein>
    <submittedName>
        <fullName evidence="1">Uncharacterized protein</fullName>
    </submittedName>
</protein>
<proteinExistence type="predicted"/>
<gene>
    <name evidence="1" type="ORF">MCOR_37423</name>
</gene>
<sequence>MQFLMKHSLSKIHQLIQSTKCCQIDSINSSTELLEIKVNSSAADEIFNEVENYLVNEVDEVLLKPIQRFPYTSKLAEEYFKKGLKERSIDMLRDDSKIYIVGHSELNDYINKGIDEINRFTVTKILKMDDKWKIEAIKAFAFIEKINWNIS</sequence>
<organism evidence="1 2">
    <name type="scientific">Mytilus coruscus</name>
    <name type="common">Sea mussel</name>
    <dbReference type="NCBI Taxonomy" id="42192"/>
    <lineage>
        <taxon>Eukaryota</taxon>
        <taxon>Metazoa</taxon>
        <taxon>Spiralia</taxon>
        <taxon>Lophotrochozoa</taxon>
        <taxon>Mollusca</taxon>
        <taxon>Bivalvia</taxon>
        <taxon>Autobranchia</taxon>
        <taxon>Pteriomorphia</taxon>
        <taxon>Mytilida</taxon>
        <taxon>Mytiloidea</taxon>
        <taxon>Mytilidae</taxon>
        <taxon>Mytilinae</taxon>
        <taxon>Mytilus</taxon>
    </lineage>
</organism>
<evidence type="ECO:0000313" key="1">
    <source>
        <dbReference type="EMBL" id="CAC5403545.1"/>
    </source>
</evidence>
<accession>A0A6J8D649</accession>
<name>A0A6J8D649_MYTCO</name>
<dbReference type="EMBL" id="CACVKT020006781">
    <property type="protein sequence ID" value="CAC5403545.1"/>
    <property type="molecule type" value="Genomic_DNA"/>
</dbReference>
<dbReference type="AlphaFoldDB" id="A0A6J8D649"/>
<reference evidence="1 2" key="1">
    <citation type="submission" date="2020-06" db="EMBL/GenBank/DDBJ databases">
        <authorList>
            <person name="Li R."/>
            <person name="Bekaert M."/>
        </authorList>
    </citation>
    <scope>NUCLEOTIDE SEQUENCE [LARGE SCALE GENOMIC DNA]</scope>
    <source>
        <strain evidence="2">wild</strain>
    </source>
</reference>